<comment type="pathway">
    <text evidence="3 10">Organic acid metabolism; glycolate biosynthesis; glycolate from 2-phosphoglycolate: step 1/1.</text>
</comment>
<dbReference type="InterPro" id="IPR006439">
    <property type="entry name" value="HAD-SF_hydro_IA"/>
</dbReference>
<evidence type="ECO:0000256" key="4">
    <source>
        <dbReference type="ARBA" id="ARBA00006171"/>
    </source>
</evidence>
<reference evidence="11 12" key="2">
    <citation type="submission" date="2019-02" db="EMBL/GenBank/DDBJ databases">
        <title>'Lichenibacterium ramalinii' gen. nov. sp. nov., 'Lichenibacterium minor' gen. nov. sp. nov.</title>
        <authorList>
            <person name="Pankratov T."/>
        </authorList>
    </citation>
    <scope>NUCLEOTIDE SEQUENCE [LARGE SCALE GENOMIC DNA]</scope>
    <source>
        <strain evidence="11 12">RmlP026</strain>
    </source>
</reference>
<dbReference type="GO" id="GO:0005975">
    <property type="term" value="P:carbohydrate metabolic process"/>
    <property type="evidence" value="ECO:0007669"/>
    <property type="project" value="InterPro"/>
</dbReference>
<dbReference type="InterPro" id="IPR023198">
    <property type="entry name" value="PGP-like_dom2"/>
</dbReference>
<dbReference type="UniPathway" id="UPA00865">
    <property type="reaction ID" value="UER00834"/>
</dbReference>
<organism evidence="11 12">
    <name type="scientific">Lichenibacterium minor</name>
    <dbReference type="NCBI Taxonomy" id="2316528"/>
    <lineage>
        <taxon>Bacteria</taxon>
        <taxon>Pseudomonadati</taxon>
        <taxon>Pseudomonadota</taxon>
        <taxon>Alphaproteobacteria</taxon>
        <taxon>Hyphomicrobiales</taxon>
        <taxon>Lichenihabitantaceae</taxon>
        <taxon>Lichenibacterium</taxon>
    </lineage>
</organism>
<dbReference type="NCBIfam" id="TIGR01549">
    <property type="entry name" value="HAD-SF-IA-v1"/>
    <property type="match status" value="1"/>
</dbReference>
<name>A0A4Q2UA69_9HYPH</name>
<comment type="similarity">
    <text evidence="4 10">Belongs to the HAD-like hydrolase superfamily. CbbY/CbbZ/Gph/YieH family.</text>
</comment>
<dbReference type="InterPro" id="IPR041492">
    <property type="entry name" value="HAD_2"/>
</dbReference>
<evidence type="ECO:0000256" key="10">
    <source>
        <dbReference type="HAMAP-Rule" id="MF_00495"/>
    </source>
</evidence>
<dbReference type="OrthoDB" id="9793014at2"/>
<evidence type="ECO:0000256" key="1">
    <source>
        <dbReference type="ARBA" id="ARBA00000830"/>
    </source>
</evidence>
<dbReference type="InterPro" id="IPR023214">
    <property type="entry name" value="HAD_sf"/>
</dbReference>
<proteinExistence type="inferred from homology"/>
<comment type="catalytic activity">
    <reaction evidence="1 10">
        <text>2-phosphoglycolate + H2O = glycolate + phosphate</text>
        <dbReference type="Rhea" id="RHEA:14369"/>
        <dbReference type="ChEBI" id="CHEBI:15377"/>
        <dbReference type="ChEBI" id="CHEBI:29805"/>
        <dbReference type="ChEBI" id="CHEBI:43474"/>
        <dbReference type="ChEBI" id="CHEBI:58033"/>
        <dbReference type="EC" id="3.1.3.18"/>
    </reaction>
</comment>
<evidence type="ECO:0000313" key="12">
    <source>
        <dbReference type="Proteomes" id="UP000290759"/>
    </source>
</evidence>
<dbReference type="PANTHER" id="PTHR43434:SF1">
    <property type="entry name" value="PHOSPHOGLYCOLATE PHOSPHATASE"/>
    <property type="match status" value="1"/>
</dbReference>
<evidence type="ECO:0000256" key="5">
    <source>
        <dbReference type="ARBA" id="ARBA00013078"/>
    </source>
</evidence>
<feature type="binding site" evidence="10">
    <location>
        <position position="13"/>
    </location>
    <ligand>
        <name>Mg(2+)</name>
        <dbReference type="ChEBI" id="CHEBI:18420"/>
    </ligand>
</feature>
<dbReference type="GO" id="GO:0046295">
    <property type="term" value="P:glycolate biosynthetic process"/>
    <property type="evidence" value="ECO:0007669"/>
    <property type="project" value="UniProtKB-UniRule"/>
</dbReference>
<dbReference type="PRINTS" id="PR00413">
    <property type="entry name" value="HADHALOGNASE"/>
</dbReference>
<dbReference type="AlphaFoldDB" id="A0A4Q2UA69"/>
<feature type="binding site" evidence="10">
    <location>
        <position position="173"/>
    </location>
    <ligand>
        <name>Mg(2+)</name>
        <dbReference type="ChEBI" id="CHEBI:18420"/>
    </ligand>
</feature>
<dbReference type="EMBL" id="QYBB01000001">
    <property type="protein sequence ID" value="RYC33759.1"/>
    <property type="molecule type" value="Genomic_DNA"/>
</dbReference>
<protein>
    <recommendedName>
        <fullName evidence="5 10">Phosphoglycolate phosphatase</fullName>
        <shortName evidence="10">PGP</shortName>
        <shortName evidence="10">PGPase</shortName>
        <ecNumber evidence="5 10">3.1.3.18</ecNumber>
    </recommendedName>
</protein>
<dbReference type="GO" id="GO:0046872">
    <property type="term" value="F:metal ion binding"/>
    <property type="evidence" value="ECO:0007669"/>
    <property type="project" value="UniProtKB-KW"/>
</dbReference>
<evidence type="ECO:0000256" key="8">
    <source>
        <dbReference type="ARBA" id="ARBA00022842"/>
    </source>
</evidence>
<gene>
    <name evidence="11" type="ORF">D3273_00440</name>
</gene>
<comment type="cofactor">
    <cofactor evidence="2 10">
        <name>Mg(2+)</name>
        <dbReference type="ChEBI" id="CHEBI:18420"/>
    </cofactor>
</comment>
<evidence type="ECO:0000256" key="2">
    <source>
        <dbReference type="ARBA" id="ARBA00001946"/>
    </source>
</evidence>
<dbReference type="SFLD" id="SFLDG01129">
    <property type="entry name" value="C1.5:_HAD__Beta-PGM__Phosphata"/>
    <property type="match status" value="1"/>
</dbReference>
<dbReference type="RefSeq" id="WP_129222618.1">
    <property type="nucleotide sequence ID" value="NZ_QYBB01000001.1"/>
</dbReference>
<comment type="function">
    <text evidence="10">Specifically catalyzes the dephosphorylation of 2-phosphoglycolate. Is involved in the dissimilation of the intracellular 2-phosphoglycolate formed during the DNA repair of 3'-phosphoglycolate ends, a major class of DNA lesions induced by oxidative stress.</text>
</comment>
<keyword evidence="8 10" id="KW-0460">Magnesium</keyword>
<keyword evidence="6 10" id="KW-0479">Metal-binding</keyword>
<feature type="active site" description="Nucleophile" evidence="10">
    <location>
        <position position="11"/>
    </location>
</feature>
<dbReference type="Gene3D" id="1.10.150.240">
    <property type="entry name" value="Putative phosphatase, domain 2"/>
    <property type="match status" value="1"/>
</dbReference>
<dbReference type="Proteomes" id="UP000290759">
    <property type="component" value="Unassembled WGS sequence"/>
</dbReference>
<dbReference type="GO" id="GO:0005829">
    <property type="term" value="C:cytosol"/>
    <property type="evidence" value="ECO:0007669"/>
    <property type="project" value="TreeGrafter"/>
</dbReference>
<dbReference type="HAMAP" id="MF_00495">
    <property type="entry name" value="GPH_hydrolase_bact"/>
    <property type="match status" value="1"/>
</dbReference>
<dbReference type="FunFam" id="3.40.50.1000:FF:000022">
    <property type="entry name" value="Phosphoglycolate phosphatase"/>
    <property type="match status" value="1"/>
</dbReference>
<evidence type="ECO:0000256" key="6">
    <source>
        <dbReference type="ARBA" id="ARBA00022723"/>
    </source>
</evidence>
<keyword evidence="12" id="KW-1185">Reference proteome</keyword>
<keyword evidence="9 10" id="KW-0119">Carbohydrate metabolism</keyword>
<dbReference type="NCBIfam" id="TIGR01509">
    <property type="entry name" value="HAD-SF-IA-v3"/>
    <property type="match status" value="1"/>
</dbReference>
<keyword evidence="7 10" id="KW-0378">Hydrolase</keyword>
<reference evidence="11 12" key="1">
    <citation type="submission" date="2018-12" db="EMBL/GenBank/DDBJ databases">
        <authorList>
            <person name="Grouzdev D.S."/>
            <person name="Krutkina M.S."/>
        </authorList>
    </citation>
    <scope>NUCLEOTIDE SEQUENCE [LARGE SCALE GENOMIC DNA]</scope>
    <source>
        <strain evidence="11 12">RmlP026</strain>
    </source>
</reference>
<dbReference type="EC" id="3.1.3.18" evidence="5 10"/>
<dbReference type="GO" id="GO:0006281">
    <property type="term" value="P:DNA repair"/>
    <property type="evidence" value="ECO:0007669"/>
    <property type="project" value="TreeGrafter"/>
</dbReference>
<sequence>MTDPFPLVVFDLDGTLAETAGDLMGALNHVLSLDGLPPLPVDQARSLLGAGGRALIRRGFASAGRPLDENRLEDLFRRFLAFYEDHIADHSHLYPGVVAAMDRLEADGFAFAVCTNKLEGTAKRLLAALGVADRFKVICGQDTFAVSKPEPGALLGTIARAGGDPARCVMVGDSRTDIDTAKAARIPCVAVDFGYTDRPVATFEPDRVISHFDALADAVGSLVGTL</sequence>
<dbReference type="GO" id="GO:0008967">
    <property type="term" value="F:phosphoglycolate phosphatase activity"/>
    <property type="evidence" value="ECO:0007669"/>
    <property type="project" value="UniProtKB-UniRule"/>
</dbReference>
<dbReference type="SFLD" id="SFLDS00003">
    <property type="entry name" value="Haloacid_Dehalogenase"/>
    <property type="match status" value="1"/>
</dbReference>
<dbReference type="InterPro" id="IPR037512">
    <property type="entry name" value="PGPase_prok"/>
</dbReference>
<accession>A0A4Q2UA69</accession>
<dbReference type="Pfam" id="PF13419">
    <property type="entry name" value="HAD_2"/>
    <property type="match status" value="1"/>
</dbReference>
<dbReference type="InterPro" id="IPR050155">
    <property type="entry name" value="HAD-like_hydrolase_sf"/>
</dbReference>
<evidence type="ECO:0000256" key="7">
    <source>
        <dbReference type="ARBA" id="ARBA00022801"/>
    </source>
</evidence>
<evidence type="ECO:0000256" key="3">
    <source>
        <dbReference type="ARBA" id="ARBA00004818"/>
    </source>
</evidence>
<evidence type="ECO:0000256" key="9">
    <source>
        <dbReference type="ARBA" id="ARBA00023277"/>
    </source>
</evidence>
<dbReference type="InterPro" id="IPR036412">
    <property type="entry name" value="HAD-like_sf"/>
</dbReference>
<comment type="caution">
    <text evidence="11">The sequence shown here is derived from an EMBL/GenBank/DDBJ whole genome shotgun (WGS) entry which is preliminary data.</text>
</comment>
<dbReference type="Gene3D" id="3.40.50.1000">
    <property type="entry name" value="HAD superfamily/HAD-like"/>
    <property type="match status" value="1"/>
</dbReference>
<dbReference type="PANTHER" id="PTHR43434">
    <property type="entry name" value="PHOSPHOGLYCOLATE PHOSPHATASE"/>
    <property type="match status" value="1"/>
</dbReference>
<feature type="binding site" evidence="10">
    <location>
        <position position="11"/>
    </location>
    <ligand>
        <name>Mg(2+)</name>
        <dbReference type="ChEBI" id="CHEBI:18420"/>
    </ligand>
</feature>
<evidence type="ECO:0000313" key="11">
    <source>
        <dbReference type="EMBL" id="RYC33759.1"/>
    </source>
</evidence>
<dbReference type="SUPFAM" id="SSF56784">
    <property type="entry name" value="HAD-like"/>
    <property type="match status" value="1"/>
</dbReference>